<gene>
    <name evidence="8" type="primary">nrdG</name>
    <name evidence="8" type="ORF">OZZ17_03865</name>
</gene>
<dbReference type="GO" id="GO:0051539">
    <property type="term" value="F:4 iron, 4 sulfur cluster binding"/>
    <property type="evidence" value="ECO:0007669"/>
    <property type="project" value="UniProtKB-KW"/>
</dbReference>
<dbReference type="AlphaFoldDB" id="A0A9Q4EYP5"/>
<accession>A0A9Q4EYP5</accession>
<dbReference type="InterPro" id="IPR013785">
    <property type="entry name" value="Aldolase_TIM"/>
</dbReference>
<reference evidence="8" key="1">
    <citation type="submission" date="2022-11" db="EMBL/GenBank/DDBJ databases">
        <title>Temperate bacteriophages infecting mucin-degrading bacterium Ruminococcus gnavus from the human gut.</title>
        <authorList>
            <person name="Buttimer C."/>
        </authorList>
    </citation>
    <scope>NUCLEOTIDE SEQUENCE</scope>
    <source>
        <strain evidence="8">CCUG 49994</strain>
    </source>
</reference>
<evidence type="ECO:0000313" key="8">
    <source>
        <dbReference type="EMBL" id="MCZ0666674.1"/>
    </source>
</evidence>
<dbReference type="InterPro" id="IPR007197">
    <property type="entry name" value="rSAM"/>
</dbReference>
<evidence type="ECO:0000256" key="4">
    <source>
        <dbReference type="ARBA" id="ARBA00022723"/>
    </source>
</evidence>
<keyword evidence="6" id="KW-0411">Iron-sulfur</keyword>
<dbReference type="Pfam" id="PF13353">
    <property type="entry name" value="Fer4_12"/>
    <property type="match status" value="1"/>
</dbReference>
<organism evidence="8 9">
    <name type="scientific">Mediterraneibacter gnavus</name>
    <name type="common">Ruminococcus gnavus</name>
    <dbReference type="NCBI Taxonomy" id="33038"/>
    <lineage>
        <taxon>Bacteria</taxon>
        <taxon>Bacillati</taxon>
        <taxon>Bacillota</taxon>
        <taxon>Clostridia</taxon>
        <taxon>Lachnospirales</taxon>
        <taxon>Lachnospiraceae</taxon>
        <taxon>Mediterraneibacter</taxon>
    </lineage>
</organism>
<dbReference type="InterPro" id="IPR034457">
    <property type="entry name" value="Organic_radical-activating"/>
</dbReference>
<protein>
    <recommendedName>
        <fullName evidence="7">Anaerobic ribonucleoside-triphosphate reductase-activating protein</fullName>
        <ecNumber evidence="7">1.97.1.-</ecNumber>
    </recommendedName>
</protein>
<keyword evidence="3" id="KW-0949">S-adenosyl-L-methionine</keyword>
<sequence length="182" mass="21138">MNYHNITKDDMLNGEGLRVVLWISGCSHRCRGCQNPQTWDCKSGIQFDESAKKEIFDELSKDYIAGITFTGGAPLHQKNLESVLDLVNEIRLSYPEKTIWLYTGYTLEQIMYPVVTDDFNPERDKLLKMRREIVKQCDVLVDGRYEEDKRDVAYHWAGSTNQRVIDVKKTLEQGSVVLWENQ</sequence>
<dbReference type="GO" id="GO:0043365">
    <property type="term" value="F:[formate-C-acetyltransferase]-activating enzyme activity"/>
    <property type="evidence" value="ECO:0007669"/>
    <property type="project" value="InterPro"/>
</dbReference>
<dbReference type="RefSeq" id="WP_268803424.1">
    <property type="nucleotide sequence ID" value="NZ_JAPRAY010000003.1"/>
</dbReference>
<dbReference type="NCBIfam" id="TIGR02491">
    <property type="entry name" value="NrdG"/>
    <property type="match status" value="1"/>
</dbReference>
<keyword evidence="5" id="KW-0408">Iron</keyword>
<dbReference type="SFLD" id="SFLDS00029">
    <property type="entry name" value="Radical_SAM"/>
    <property type="match status" value="1"/>
</dbReference>
<dbReference type="SFLD" id="SFLDG01066">
    <property type="entry name" value="organic_radical-activating_enz"/>
    <property type="match status" value="1"/>
</dbReference>
<evidence type="ECO:0000313" key="9">
    <source>
        <dbReference type="Proteomes" id="UP001079535"/>
    </source>
</evidence>
<dbReference type="SFLD" id="SFLDG01063">
    <property type="entry name" value="activating_enzymes__group_1"/>
    <property type="match status" value="1"/>
</dbReference>
<comment type="function">
    <text evidence="7">Activation of anaerobic ribonucleoside-triphosphate reductase under anaerobic conditions by generation of an organic free radical, using S-adenosylmethionine and reduced flavodoxin as cosubstrates to produce 5'-deoxy-adenosine.</text>
</comment>
<evidence type="ECO:0000256" key="1">
    <source>
        <dbReference type="ARBA" id="ARBA00001966"/>
    </source>
</evidence>
<dbReference type="SFLD" id="SFLDF00299">
    <property type="entry name" value="anaerobic_ribonucleoside-triph"/>
    <property type="match status" value="1"/>
</dbReference>
<comment type="similarity">
    <text evidence="7">Belongs to the organic radical-activating enzymes family.</text>
</comment>
<proteinExistence type="inferred from homology"/>
<dbReference type="PANTHER" id="PTHR30352">
    <property type="entry name" value="PYRUVATE FORMATE-LYASE-ACTIVATING ENZYME"/>
    <property type="match status" value="1"/>
</dbReference>
<dbReference type="Proteomes" id="UP001079535">
    <property type="component" value="Unassembled WGS sequence"/>
</dbReference>
<dbReference type="EMBL" id="JAPRAY010000003">
    <property type="protein sequence ID" value="MCZ0666674.1"/>
    <property type="molecule type" value="Genomic_DNA"/>
</dbReference>
<keyword evidence="4" id="KW-0479">Metal-binding</keyword>
<dbReference type="GO" id="GO:0004748">
    <property type="term" value="F:ribonucleoside-diphosphate reductase activity, thioredoxin disulfide as acceptor"/>
    <property type="evidence" value="ECO:0007669"/>
    <property type="project" value="TreeGrafter"/>
</dbReference>
<dbReference type="GO" id="GO:0046872">
    <property type="term" value="F:metal ion binding"/>
    <property type="evidence" value="ECO:0007669"/>
    <property type="project" value="UniProtKB-KW"/>
</dbReference>
<dbReference type="EC" id="1.97.1.-" evidence="7"/>
<dbReference type="InterPro" id="IPR058240">
    <property type="entry name" value="rSAM_sf"/>
</dbReference>
<dbReference type="Gene3D" id="3.20.20.70">
    <property type="entry name" value="Aldolase class I"/>
    <property type="match status" value="1"/>
</dbReference>
<dbReference type="CDD" id="cd01335">
    <property type="entry name" value="Radical_SAM"/>
    <property type="match status" value="1"/>
</dbReference>
<dbReference type="PIRSF" id="PIRSF000368">
    <property type="entry name" value="NrdG"/>
    <property type="match status" value="1"/>
</dbReference>
<evidence type="ECO:0000256" key="5">
    <source>
        <dbReference type="ARBA" id="ARBA00023004"/>
    </source>
</evidence>
<keyword evidence="7" id="KW-0560">Oxidoreductase</keyword>
<evidence type="ECO:0000256" key="6">
    <source>
        <dbReference type="ARBA" id="ARBA00023014"/>
    </source>
</evidence>
<evidence type="ECO:0000256" key="7">
    <source>
        <dbReference type="PIRNR" id="PIRNR000368"/>
    </source>
</evidence>
<evidence type="ECO:0000256" key="2">
    <source>
        <dbReference type="ARBA" id="ARBA00022485"/>
    </source>
</evidence>
<keyword evidence="2" id="KW-0004">4Fe-4S</keyword>
<comment type="caution">
    <text evidence="8">The sequence shown here is derived from an EMBL/GenBank/DDBJ whole genome shotgun (WGS) entry which is preliminary data.</text>
</comment>
<dbReference type="InterPro" id="IPR012837">
    <property type="entry name" value="NrdG"/>
</dbReference>
<comment type="cofactor">
    <cofactor evidence="1">
        <name>[4Fe-4S] cluster</name>
        <dbReference type="ChEBI" id="CHEBI:49883"/>
    </cofactor>
</comment>
<dbReference type="PANTHER" id="PTHR30352:SF2">
    <property type="entry name" value="ANAEROBIC RIBONUCLEOSIDE-TRIPHOSPHATE REDUCTASE-ACTIVATING PROTEIN"/>
    <property type="match status" value="1"/>
</dbReference>
<evidence type="ECO:0000256" key="3">
    <source>
        <dbReference type="ARBA" id="ARBA00022691"/>
    </source>
</evidence>
<name>A0A9Q4EYP5_MEDGN</name>
<dbReference type="SUPFAM" id="SSF102114">
    <property type="entry name" value="Radical SAM enzymes"/>
    <property type="match status" value="1"/>
</dbReference>